<name>A0A5C5Y2H6_9PLAN</name>
<dbReference type="EMBL" id="SJPL01000001">
    <property type="protein sequence ID" value="TWT68861.1"/>
    <property type="molecule type" value="Genomic_DNA"/>
</dbReference>
<proteinExistence type="predicted"/>
<accession>A0A5C5Y2H6</accession>
<dbReference type="AlphaFoldDB" id="A0A5C5Y2H6"/>
<organism evidence="1 2">
    <name type="scientific">Crateriforma conspicua</name>
    <dbReference type="NCBI Taxonomy" id="2527996"/>
    <lineage>
        <taxon>Bacteria</taxon>
        <taxon>Pseudomonadati</taxon>
        <taxon>Planctomycetota</taxon>
        <taxon>Planctomycetia</taxon>
        <taxon>Planctomycetales</taxon>
        <taxon>Planctomycetaceae</taxon>
        <taxon>Crateriforma</taxon>
    </lineage>
</organism>
<comment type="caution">
    <text evidence="1">The sequence shown here is derived from an EMBL/GenBank/DDBJ whole genome shotgun (WGS) entry which is preliminary data.</text>
</comment>
<protein>
    <submittedName>
        <fullName evidence="1">Uncharacterized protein</fullName>
    </submittedName>
</protein>
<reference evidence="1 2" key="1">
    <citation type="submission" date="2019-02" db="EMBL/GenBank/DDBJ databases">
        <title>Deep-cultivation of Planctomycetes and their phenomic and genomic characterization uncovers novel biology.</title>
        <authorList>
            <person name="Wiegand S."/>
            <person name="Jogler M."/>
            <person name="Boedeker C."/>
            <person name="Pinto D."/>
            <person name="Vollmers J."/>
            <person name="Rivas-Marin E."/>
            <person name="Kohn T."/>
            <person name="Peeters S.H."/>
            <person name="Heuer A."/>
            <person name="Rast P."/>
            <person name="Oberbeckmann S."/>
            <person name="Bunk B."/>
            <person name="Jeske O."/>
            <person name="Meyerdierks A."/>
            <person name="Storesund J.E."/>
            <person name="Kallscheuer N."/>
            <person name="Luecker S."/>
            <person name="Lage O.M."/>
            <person name="Pohl T."/>
            <person name="Merkel B.J."/>
            <person name="Hornburger P."/>
            <person name="Mueller R.-W."/>
            <person name="Bruemmer F."/>
            <person name="Labrenz M."/>
            <person name="Spormann A.M."/>
            <person name="Op Den Camp H."/>
            <person name="Overmann J."/>
            <person name="Amann R."/>
            <person name="Jetten M.S.M."/>
            <person name="Mascher T."/>
            <person name="Medema M.H."/>
            <person name="Devos D.P."/>
            <person name="Kaster A.-K."/>
            <person name="Ovreas L."/>
            <person name="Rohde M."/>
            <person name="Galperin M.Y."/>
            <person name="Jogler C."/>
        </authorList>
    </citation>
    <scope>NUCLEOTIDE SEQUENCE [LARGE SCALE GENOMIC DNA]</scope>
    <source>
        <strain evidence="1 2">Pan14r</strain>
    </source>
</reference>
<keyword evidence="2" id="KW-1185">Reference proteome</keyword>
<evidence type="ECO:0000313" key="2">
    <source>
        <dbReference type="Proteomes" id="UP000317238"/>
    </source>
</evidence>
<gene>
    <name evidence="1" type="ORF">Pan14r_11440</name>
</gene>
<evidence type="ECO:0000313" key="1">
    <source>
        <dbReference type="EMBL" id="TWT68861.1"/>
    </source>
</evidence>
<dbReference type="Proteomes" id="UP000317238">
    <property type="component" value="Unassembled WGS sequence"/>
</dbReference>
<sequence length="48" mass="4908">MLAEATRSLAICSGSSERRGRDLNGKARFTLSAIAVGESVRALVASAG</sequence>